<keyword evidence="2" id="KW-0805">Transcription regulation</keyword>
<feature type="domain" description="HTH lysR-type" evidence="5">
    <location>
        <begin position="1"/>
        <end position="58"/>
    </location>
</feature>
<evidence type="ECO:0000313" key="7">
    <source>
        <dbReference type="Proteomes" id="UP001501612"/>
    </source>
</evidence>
<reference evidence="6 7" key="1">
    <citation type="journal article" date="2019" name="Int. J. Syst. Evol. Microbiol.">
        <title>The Global Catalogue of Microorganisms (GCM) 10K type strain sequencing project: providing services to taxonomists for standard genome sequencing and annotation.</title>
        <authorList>
            <consortium name="The Broad Institute Genomics Platform"/>
            <consortium name="The Broad Institute Genome Sequencing Center for Infectious Disease"/>
            <person name="Wu L."/>
            <person name="Ma J."/>
        </authorList>
    </citation>
    <scope>NUCLEOTIDE SEQUENCE [LARGE SCALE GENOMIC DNA]</scope>
    <source>
        <strain evidence="6 7">JCM 14046</strain>
    </source>
</reference>
<dbReference type="Gene3D" id="3.40.190.290">
    <property type="match status" value="1"/>
</dbReference>
<evidence type="ECO:0000256" key="3">
    <source>
        <dbReference type="ARBA" id="ARBA00023125"/>
    </source>
</evidence>
<evidence type="ECO:0000256" key="4">
    <source>
        <dbReference type="ARBA" id="ARBA00023163"/>
    </source>
</evidence>
<dbReference type="PANTHER" id="PTHR30346:SF28">
    <property type="entry name" value="HTH-TYPE TRANSCRIPTIONAL REGULATOR CYNR"/>
    <property type="match status" value="1"/>
</dbReference>
<sequence>MDARRLRVFLAIVDEGGFGRAADHLHLAQPSLSQTIAGLERELGVPLFHRVGRRAVLSSAGEQLVEPARRVLRDLDAAADAARATRGLRRGRLDLVSMPSVGIEPLGALLRDLTTAHPGLRVRVGGAFTAEEVVAAVRDGSAEVGLLGAAGDPPAPGLLAVPLAPQRFVVLAAPGTDLGGGARGAEATAGTDAPVGPDALRGRRFVASQEGSLMRRLLDDLAGPGGDPAVVVEVDHRTSVLPLVLAGVGLALVPDSWSALARAAGAAVHPLADSPELAVRLVHRSAHLTPAAQALLAIARRTAPEQRR</sequence>
<dbReference type="Pfam" id="PF03466">
    <property type="entry name" value="LysR_substrate"/>
    <property type="match status" value="1"/>
</dbReference>
<dbReference type="InterPro" id="IPR000847">
    <property type="entry name" value="LysR_HTH_N"/>
</dbReference>
<dbReference type="InterPro" id="IPR036390">
    <property type="entry name" value="WH_DNA-bd_sf"/>
</dbReference>
<keyword evidence="4" id="KW-0804">Transcription</keyword>
<proteinExistence type="inferred from homology"/>
<accession>A0ABN2NYH5</accession>
<gene>
    <name evidence="6" type="ORF">GCM10009737_02790</name>
</gene>
<dbReference type="InterPro" id="IPR005119">
    <property type="entry name" value="LysR_subst-bd"/>
</dbReference>
<comment type="similarity">
    <text evidence="1">Belongs to the LysR transcriptional regulatory family.</text>
</comment>
<organism evidence="6 7">
    <name type="scientific">Nocardioides lentus</name>
    <dbReference type="NCBI Taxonomy" id="338077"/>
    <lineage>
        <taxon>Bacteria</taxon>
        <taxon>Bacillati</taxon>
        <taxon>Actinomycetota</taxon>
        <taxon>Actinomycetes</taxon>
        <taxon>Propionibacteriales</taxon>
        <taxon>Nocardioidaceae</taxon>
        <taxon>Nocardioides</taxon>
    </lineage>
</organism>
<dbReference type="SUPFAM" id="SSF53850">
    <property type="entry name" value="Periplasmic binding protein-like II"/>
    <property type="match status" value="1"/>
</dbReference>
<evidence type="ECO:0000313" key="6">
    <source>
        <dbReference type="EMBL" id="GAA1905404.1"/>
    </source>
</evidence>
<evidence type="ECO:0000256" key="2">
    <source>
        <dbReference type="ARBA" id="ARBA00023015"/>
    </source>
</evidence>
<dbReference type="Gene3D" id="1.10.10.10">
    <property type="entry name" value="Winged helix-like DNA-binding domain superfamily/Winged helix DNA-binding domain"/>
    <property type="match status" value="1"/>
</dbReference>
<dbReference type="PRINTS" id="PR00039">
    <property type="entry name" value="HTHLYSR"/>
</dbReference>
<name>A0ABN2NYH5_9ACTN</name>
<dbReference type="CDD" id="cd05466">
    <property type="entry name" value="PBP2_LTTR_substrate"/>
    <property type="match status" value="1"/>
</dbReference>
<dbReference type="EMBL" id="BAAAMY010000001">
    <property type="protein sequence ID" value="GAA1905404.1"/>
    <property type="molecule type" value="Genomic_DNA"/>
</dbReference>
<keyword evidence="3" id="KW-0238">DNA-binding</keyword>
<evidence type="ECO:0000256" key="1">
    <source>
        <dbReference type="ARBA" id="ARBA00009437"/>
    </source>
</evidence>
<dbReference type="PANTHER" id="PTHR30346">
    <property type="entry name" value="TRANSCRIPTIONAL DUAL REGULATOR HCAR-RELATED"/>
    <property type="match status" value="1"/>
</dbReference>
<keyword evidence="7" id="KW-1185">Reference proteome</keyword>
<comment type="caution">
    <text evidence="6">The sequence shown here is derived from an EMBL/GenBank/DDBJ whole genome shotgun (WGS) entry which is preliminary data.</text>
</comment>
<dbReference type="InterPro" id="IPR036388">
    <property type="entry name" value="WH-like_DNA-bd_sf"/>
</dbReference>
<dbReference type="PROSITE" id="PS50931">
    <property type="entry name" value="HTH_LYSR"/>
    <property type="match status" value="1"/>
</dbReference>
<evidence type="ECO:0000259" key="5">
    <source>
        <dbReference type="PROSITE" id="PS50931"/>
    </source>
</evidence>
<protein>
    <submittedName>
        <fullName evidence="6">LysR substrate-binding domain-containing protein</fullName>
    </submittedName>
</protein>
<dbReference type="Pfam" id="PF00126">
    <property type="entry name" value="HTH_1"/>
    <property type="match status" value="1"/>
</dbReference>
<dbReference type="SUPFAM" id="SSF46785">
    <property type="entry name" value="Winged helix' DNA-binding domain"/>
    <property type="match status" value="1"/>
</dbReference>
<dbReference type="Proteomes" id="UP001501612">
    <property type="component" value="Unassembled WGS sequence"/>
</dbReference>
<dbReference type="RefSeq" id="WP_344002648.1">
    <property type="nucleotide sequence ID" value="NZ_BAAAMY010000001.1"/>
</dbReference>